<comment type="function">
    <text evidence="4">Has a glutathione-disulfide oxidoreductase activity in the presence of NADPH and glutathione reductase. Reduces low molecular weight disulfides and proteins.</text>
</comment>
<accession>A0A563VQ54</accession>
<keyword evidence="3 4" id="KW-0249">Electron transport</keyword>
<evidence type="ECO:0000313" key="6">
    <source>
        <dbReference type="EMBL" id="VEP13541.1"/>
    </source>
</evidence>
<dbReference type="InterPro" id="IPR036249">
    <property type="entry name" value="Thioredoxin-like_sf"/>
</dbReference>
<dbReference type="GO" id="GO:0015038">
    <property type="term" value="F:glutathione disulfide oxidoreductase activity"/>
    <property type="evidence" value="ECO:0007669"/>
    <property type="project" value="UniProtKB-UniRule"/>
</dbReference>
<proteinExistence type="inferred from homology"/>
<dbReference type="PANTHER" id="PTHR45694:SF18">
    <property type="entry name" value="GLUTAREDOXIN-1-RELATED"/>
    <property type="match status" value="1"/>
</dbReference>
<evidence type="ECO:0000256" key="2">
    <source>
        <dbReference type="ARBA" id="ARBA00022448"/>
    </source>
</evidence>
<gene>
    <name evidence="6" type="primary">grxC</name>
    <name evidence="6" type="ORF">H1P_2020002</name>
</gene>
<dbReference type="InterPro" id="IPR002109">
    <property type="entry name" value="Glutaredoxin"/>
</dbReference>
<dbReference type="Proteomes" id="UP000320055">
    <property type="component" value="Unassembled WGS sequence"/>
</dbReference>
<keyword evidence="2 4" id="KW-0813">Transport</keyword>
<organism evidence="6 7">
    <name type="scientific">Hyella patelloides LEGE 07179</name>
    <dbReference type="NCBI Taxonomy" id="945734"/>
    <lineage>
        <taxon>Bacteria</taxon>
        <taxon>Bacillati</taxon>
        <taxon>Cyanobacteriota</taxon>
        <taxon>Cyanophyceae</taxon>
        <taxon>Pleurocapsales</taxon>
        <taxon>Hyellaceae</taxon>
        <taxon>Hyella</taxon>
    </lineage>
</organism>
<evidence type="ECO:0000256" key="1">
    <source>
        <dbReference type="ARBA" id="ARBA00007787"/>
    </source>
</evidence>
<evidence type="ECO:0000259" key="5">
    <source>
        <dbReference type="Pfam" id="PF00462"/>
    </source>
</evidence>
<keyword evidence="7" id="KW-1185">Reference proteome</keyword>
<feature type="domain" description="Glutaredoxin" evidence="5">
    <location>
        <begin position="5"/>
        <end position="64"/>
    </location>
</feature>
<dbReference type="EMBL" id="CAACVJ010000116">
    <property type="protein sequence ID" value="VEP13541.1"/>
    <property type="molecule type" value="Genomic_DNA"/>
</dbReference>
<reference evidence="6 7" key="1">
    <citation type="submission" date="2019-01" db="EMBL/GenBank/DDBJ databases">
        <authorList>
            <person name="Brito A."/>
        </authorList>
    </citation>
    <scope>NUCLEOTIDE SEQUENCE [LARGE SCALE GENOMIC DNA]</scope>
    <source>
        <strain evidence="6">1</strain>
    </source>
</reference>
<dbReference type="GO" id="GO:0005737">
    <property type="term" value="C:cytoplasm"/>
    <property type="evidence" value="ECO:0007669"/>
    <property type="project" value="TreeGrafter"/>
</dbReference>
<evidence type="ECO:0000313" key="7">
    <source>
        <dbReference type="Proteomes" id="UP000320055"/>
    </source>
</evidence>
<dbReference type="PROSITE" id="PS51354">
    <property type="entry name" value="GLUTAREDOXIN_2"/>
    <property type="match status" value="1"/>
</dbReference>
<dbReference type="AlphaFoldDB" id="A0A563VQ54"/>
<dbReference type="Pfam" id="PF00462">
    <property type="entry name" value="Glutaredoxin"/>
    <property type="match status" value="1"/>
</dbReference>
<keyword evidence="4" id="KW-0963">Cytoplasm</keyword>
<dbReference type="PRINTS" id="PR00160">
    <property type="entry name" value="GLUTAREDOXIN"/>
</dbReference>
<dbReference type="RefSeq" id="WP_144871740.1">
    <property type="nucleotide sequence ID" value="NZ_LR213952.1"/>
</dbReference>
<dbReference type="Gene3D" id="3.40.30.10">
    <property type="entry name" value="Glutaredoxin"/>
    <property type="match status" value="1"/>
</dbReference>
<dbReference type="PANTHER" id="PTHR45694">
    <property type="entry name" value="GLUTAREDOXIN 2"/>
    <property type="match status" value="1"/>
</dbReference>
<dbReference type="InterPro" id="IPR014025">
    <property type="entry name" value="Glutaredoxin_subgr"/>
</dbReference>
<dbReference type="InterPro" id="IPR011900">
    <property type="entry name" value="GRX_bact"/>
</dbReference>
<comment type="similarity">
    <text evidence="1 4">Belongs to the glutaredoxin family.</text>
</comment>
<dbReference type="NCBIfam" id="TIGR02181">
    <property type="entry name" value="GRX_bact"/>
    <property type="match status" value="1"/>
</dbReference>
<dbReference type="SUPFAM" id="SSF52833">
    <property type="entry name" value="Thioredoxin-like"/>
    <property type="match status" value="1"/>
</dbReference>
<dbReference type="GO" id="GO:0045454">
    <property type="term" value="P:cell redox homeostasis"/>
    <property type="evidence" value="ECO:0007669"/>
    <property type="project" value="InterPro"/>
</dbReference>
<dbReference type="GO" id="GO:0034599">
    <property type="term" value="P:cellular response to oxidative stress"/>
    <property type="evidence" value="ECO:0007669"/>
    <property type="project" value="TreeGrafter"/>
</dbReference>
<dbReference type="CDD" id="cd03418">
    <property type="entry name" value="GRX_GRXb_1_3_like"/>
    <property type="match status" value="1"/>
</dbReference>
<dbReference type="OrthoDB" id="9795531at2"/>
<sequence length="91" mass="10664">MNAKVEIYTWSHCPYSQRAKALLNKKEVEFIEYCIDDDETAREKMAQRANGRRTMPQIFISDRHMGGCDDLHLVEEIGTLDELLYENQLIN</sequence>
<keyword evidence="4" id="KW-0676">Redox-active center</keyword>
<protein>
    <recommendedName>
        <fullName evidence="4">Glutaredoxin</fullName>
    </recommendedName>
</protein>
<evidence type="ECO:0000256" key="4">
    <source>
        <dbReference type="RuleBase" id="RU364065"/>
    </source>
</evidence>
<name>A0A563VQ54_9CYAN</name>
<evidence type="ECO:0000256" key="3">
    <source>
        <dbReference type="ARBA" id="ARBA00022982"/>
    </source>
</evidence>